<organism evidence="1 2">
    <name type="scientific">Maribacter algicola</name>
    <dbReference type="NCBI Taxonomy" id="2498892"/>
    <lineage>
        <taxon>Bacteria</taxon>
        <taxon>Pseudomonadati</taxon>
        <taxon>Bacteroidota</taxon>
        <taxon>Flavobacteriia</taxon>
        <taxon>Flavobacteriales</taxon>
        <taxon>Flavobacteriaceae</taxon>
        <taxon>Maribacter</taxon>
    </lineage>
</organism>
<gene>
    <name evidence="1" type="ORF">DZC72_13720</name>
</gene>
<accession>A0A3R8Q3J8</accession>
<comment type="caution">
    <text evidence="1">The sequence shown here is derived from an EMBL/GenBank/DDBJ whole genome shotgun (WGS) entry which is preliminary data.</text>
</comment>
<name>A0A3R8Q3J8_9FLAO</name>
<dbReference type="Proteomes" id="UP000286990">
    <property type="component" value="Unassembled WGS sequence"/>
</dbReference>
<evidence type="ECO:0000313" key="2">
    <source>
        <dbReference type="Proteomes" id="UP000286990"/>
    </source>
</evidence>
<keyword evidence="2" id="KW-1185">Reference proteome</keyword>
<dbReference type="OrthoDB" id="1446707at2"/>
<dbReference type="EMBL" id="QUSX01000002">
    <property type="protein sequence ID" value="RRQ49041.1"/>
    <property type="molecule type" value="Genomic_DNA"/>
</dbReference>
<reference evidence="2" key="1">
    <citation type="submission" date="2018-12" db="EMBL/GenBank/DDBJ databases">
        <title>Maribacter lutimaris sp. nov., isolated from marine sediment.</title>
        <authorList>
            <person name="Kim K.K."/>
        </authorList>
    </citation>
    <scope>NUCLEOTIDE SEQUENCE [LARGE SCALE GENOMIC DNA]</scope>
    <source>
        <strain evidence="2">PoM-212</strain>
    </source>
</reference>
<dbReference type="RefSeq" id="WP_125223452.1">
    <property type="nucleotide sequence ID" value="NZ_QUSX01000002.1"/>
</dbReference>
<sequence>MNKIFSIVLSFVILLQSVGLHSDDLAQIDEFIEHAKFHSEQYGDNVLVFISKHYGELKAAHEREHQEEKKDHEKLPFQHHCHLSSIVAYTNNPLDSELESPIITEFKAAHFFYQAPFSSSHTKGLLQPPRHS</sequence>
<evidence type="ECO:0000313" key="1">
    <source>
        <dbReference type="EMBL" id="RRQ49041.1"/>
    </source>
</evidence>
<proteinExistence type="predicted"/>
<dbReference type="AlphaFoldDB" id="A0A3R8Q3J8"/>
<protein>
    <submittedName>
        <fullName evidence="1">Uncharacterized protein</fullName>
    </submittedName>
</protein>